<reference evidence="1 2" key="1">
    <citation type="submission" date="2023-05" db="EMBL/GenBank/DDBJ databases">
        <title>Gordonibacter KGMB12511T sp. nov., isolated from faeces of healthy Korean.</title>
        <authorList>
            <person name="Kim H.S."/>
            <person name="Kim J.-S."/>
            <person name="Suh M.K."/>
            <person name="Eom M.K."/>
            <person name="Do H.E."/>
            <person name="Lee J.-S."/>
        </authorList>
    </citation>
    <scope>NUCLEOTIDE SEQUENCE [LARGE SCALE GENOMIC DNA]</scope>
    <source>
        <strain evidence="1 2">KGMB12511</strain>
    </source>
</reference>
<comment type="caution">
    <text evidence="1">The sequence shown here is derived from an EMBL/GenBank/DDBJ whole genome shotgun (WGS) entry which is preliminary data.</text>
</comment>
<evidence type="ECO:0000313" key="2">
    <source>
        <dbReference type="Proteomes" id="UP001232750"/>
    </source>
</evidence>
<protein>
    <submittedName>
        <fullName evidence="1">Type II toxin-antitoxin system MqsR family toxin</fullName>
    </submittedName>
</protein>
<accession>A0ABT7DQ21</accession>
<dbReference type="RefSeq" id="WP_283832664.1">
    <property type="nucleotide sequence ID" value="NZ_JASJEU010000022.1"/>
</dbReference>
<proteinExistence type="predicted"/>
<dbReference type="EMBL" id="JASJEU010000022">
    <property type="protein sequence ID" value="MDJ1651317.1"/>
    <property type="molecule type" value="Genomic_DNA"/>
</dbReference>
<organism evidence="1 2">
    <name type="scientific">Gordonibacter faecis</name>
    <dbReference type="NCBI Taxonomy" id="3047475"/>
    <lineage>
        <taxon>Bacteria</taxon>
        <taxon>Bacillati</taxon>
        <taxon>Actinomycetota</taxon>
        <taxon>Coriobacteriia</taxon>
        <taxon>Eggerthellales</taxon>
        <taxon>Eggerthellaceae</taxon>
        <taxon>Gordonibacter</taxon>
    </lineage>
</organism>
<evidence type="ECO:0000313" key="1">
    <source>
        <dbReference type="EMBL" id="MDJ1651317.1"/>
    </source>
</evidence>
<sequence length="132" mass="15291">MGFKSPIQEVERFLNTLQAVMGDPAFNVESDFILISKRKPPEEEYYSTPFTLLDLEFDVSDVVACIRSLSVGDYSETLFDKDNEQPPLLFVFGVNVKGKKVYIKVKVKQRLQAVVLCVSFHYARYRMNHPYR</sequence>
<dbReference type="Proteomes" id="UP001232750">
    <property type="component" value="Unassembled WGS sequence"/>
</dbReference>
<dbReference type="Gene3D" id="3.30.2310.40">
    <property type="match status" value="1"/>
</dbReference>
<dbReference type="InterPro" id="IPR038493">
    <property type="entry name" value="MqsR_sf"/>
</dbReference>
<name>A0ABT7DQ21_9ACTN</name>
<keyword evidence="2" id="KW-1185">Reference proteome</keyword>
<gene>
    <name evidence="1" type="ORF">QNJ86_10935</name>
</gene>